<dbReference type="OMA" id="ANCFGRE"/>
<dbReference type="EMBL" id="CVMT01000006">
    <property type="protein sequence ID" value="CRG89371.1"/>
    <property type="molecule type" value="Genomic_DNA"/>
</dbReference>
<reference evidence="1 2" key="1">
    <citation type="submission" date="2015-04" db="EMBL/GenBank/DDBJ databases">
        <authorList>
            <person name="Syromyatnikov M.Y."/>
            <person name="Popov V.N."/>
        </authorList>
    </citation>
    <scope>NUCLEOTIDE SEQUENCE [LARGE SCALE GENOMIC DNA]</scope>
    <source>
        <strain evidence="1">WF-38-12</strain>
    </source>
</reference>
<sequence length="951" mass="108365">MESRGSLFSQTLLDITNTKLDELAKGRASFQAHHDQILRLLKAPSDDPIAKLSAMVDELKTCFGVVSSDGRIVRGGSGNVPLEITLRNLNRFLAQAKYDPSVSPRILSRWQDTLLSHLENQSQKYKYASLYAQLTTEWLSAKKDPPTARQGGDGDVEMDEFEHVSSSKKLEAREAWEKSVFEAPSIDTETIQRVLRDLFEATPEGRKHLPKALEVLRSHTVQFERALASPGNFNAASLQESIKSLLASDLLDDEKKDVLKDFLNNSITLKEISDVLDRRLKSIHEWSWGNEVLLEQRRQVNGSFKIYMHEDLLQAIFLHHIGLKWSVFWKRTLHQFQGSEGVWKSPSNSISQLERLRRQYFLGPLNSDNCVVSSKEAIYRDEYFLYNLPTSMSPEASSEEGEEEVEVERFRKKAKRVPMMMVPQPAARMVPRKPPAIPDNHNSCPPKQRNSPMATKQKLLHLLSTDILIQTRLQGGITCFRTQIANLFASLPHATISTVLSYLGVSHKWIGFFKRFLCAPLKFMDDPSSAAPRERANGTPGSHVLSETFSEVVLFCLDFQINQVTEGEILWRQGDDLWFWSANHETCVKAWSALNEFIRLMGLEVNESRTGSARMCRSPKDKYRITPVHCNDLPVGEIRWGMLQLNPNIGRFEIDQEMVDEHISELSRQLKGKQNSVFAWIQAWNTYAATFFTSNFGKSANCFGRSHVDNMLATHERIQRQVFSSSSGSESSINVESKSNGSVIEYLKWVIRHRFGVEDIPDGYFYFPTELGGLEVRNPFIGLLQIRDSVLGDANKLLDDFEYAEREAYQTAKLWFENGTTPRTERNFQPEDGNKFFSFGDYIKYRESLPAALSPQNTLLSVYNYFLEEPVQEAVEIAYNSDIHFALSALDPNSNGILQSWESMEPYWKWVAQLYGPDVIENFGGLRIVDSGLLPIGMVSLFRSGRVKWQD</sequence>
<accession>A0A0U1M311</accession>
<dbReference type="AlphaFoldDB" id="A0A0U1M311"/>
<proteinExistence type="predicted"/>
<organism evidence="1 2">
    <name type="scientific">Talaromyces islandicus</name>
    <name type="common">Penicillium islandicum</name>
    <dbReference type="NCBI Taxonomy" id="28573"/>
    <lineage>
        <taxon>Eukaryota</taxon>
        <taxon>Fungi</taxon>
        <taxon>Dikarya</taxon>
        <taxon>Ascomycota</taxon>
        <taxon>Pezizomycotina</taxon>
        <taxon>Eurotiomycetes</taxon>
        <taxon>Eurotiomycetidae</taxon>
        <taxon>Eurotiales</taxon>
        <taxon>Trichocomaceae</taxon>
        <taxon>Talaromyces</taxon>
        <taxon>Talaromyces sect. Islandici</taxon>
    </lineage>
</organism>
<dbReference type="Proteomes" id="UP000054383">
    <property type="component" value="Unassembled WGS sequence"/>
</dbReference>
<name>A0A0U1M311_TALIS</name>
<gene>
    <name evidence="1" type="ORF">PISL3812_06407</name>
</gene>
<dbReference type="STRING" id="28573.A0A0U1M311"/>
<evidence type="ECO:0000313" key="2">
    <source>
        <dbReference type="Proteomes" id="UP000054383"/>
    </source>
</evidence>
<dbReference type="PANTHER" id="PTHR37015:SF2">
    <property type="entry name" value="REVERSE TRANSCRIPTASE DOMAIN-CONTAINING PROTEIN"/>
    <property type="match status" value="1"/>
</dbReference>
<evidence type="ECO:0000313" key="1">
    <source>
        <dbReference type="EMBL" id="CRG89371.1"/>
    </source>
</evidence>
<keyword evidence="2" id="KW-1185">Reference proteome</keyword>
<dbReference type="OrthoDB" id="74545at2759"/>
<protein>
    <submittedName>
        <fullName evidence="1">Uncharacterized protein</fullName>
    </submittedName>
</protein>
<dbReference type="PANTHER" id="PTHR37015">
    <property type="entry name" value="REVERSE TRANSCRIPTASE DOMAIN-CONTAINING PROTEIN"/>
    <property type="match status" value="1"/>
</dbReference>